<dbReference type="EMBL" id="LR746279">
    <property type="protein sequence ID" value="CAA7409244.1"/>
    <property type="molecule type" value="Genomic_DNA"/>
</dbReference>
<evidence type="ECO:0000313" key="9">
    <source>
        <dbReference type="Proteomes" id="UP000663760"/>
    </source>
</evidence>
<dbReference type="PIRSF" id="PIRSF036417">
    <property type="entry name" value="3-ktacl-CoA_syn"/>
    <property type="match status" value="1"/>
</dbReference>
<dbReference type="InterPro" id="IPR013601">
    <property type="entry name" value="FAE1_typ3_polyketide_synth"/>
</dbReference>
<evidence type="ECO:0000259" key="7">
    <source>
        <dbReference type="Pfam" id="PF08541"/>
    </source>
</evidence>
<gene>
    <name evidence="8" type="ORF">SI8410_16019922</name>
</gene>
<proteinExistence type="inferred from homology"/>
<dbReference type="InterPro" id="IPR012392">
    <property type="entry name" value="3-ktacl-CoA_syn"/>
</dbReference>
<dbReference type="PANTHER" id="PTHR31561">
    <property type="entry name" value="3-KETOACYL-COA SYNTHASE"/>
    <property type="match status" value="1"/>
</dbReference>
<comment type="similarity">
    <text evidence="1 4">Belongs to the thiolase-like superfamily. Chalcone/stilbene synthases family.</text>
</comment>
<accession>A0A7I8LJ51</accession>
<dbReference type="CDD" id="cd00831">
    <property type="entry name" value="CHS_like"/>
    <property type="match status" value="1"/>
</dbReference>
<dbReference type="EC" id="2.3.1.-" evidence="4"/>
<evidence type="ECO:0000256" key="3">
    <source>
        <dbReference type="ARBA" id="ARBA00023315"/>
    </source>
</evidence>
<dbReference type="InterPro" id="IPR013747">
    <property type="entry name" value="ACP_syn_III_C"/>
</dbReference>
<keyword evidence="5" id="KW-0812">Transmembrane</keyword>
<feature type="domain" description="FAE" evidence="6">
    <location>
        <begin position="101"/>
        <end position="169"/>
    </location>
</feature>
<feature type="transmembrane region" description="Helical" evidence="5">
    <location>
        <begin position="72"/>
        <end position="95"/>
    </location>
</feature>
<protein>
    <recommendedName>
        <fullName evidence="4">3-ketoacyl-CoA synthase</fullName>
        <ecNumber evidence="4">2.3.1.-</ecNumber>
    </recommendedName>
</protein>
<keyword evidence="5" id="KW-0472">Membrane</keyword>
<comment type="pathway">
    <text evidence="4">Lipid metabolism; fatty acid biosynthesis.</text>
</comment>
<dbReference type="GO" id="GO:0016020">
    <property type="term" value="C:membrane"/>
    <property type="evidence" value="ECO:0007669"/>
    <property type="project" value="InterPro"/>
</dbReference>
<keyword evidence="5" id="KW-1133">Transmembrane helix</keyword>
<feature type="domain" description="Beta-ketoacyl-[acyl-carrier-protein] synthase III C-terminal" evidence="7">
    <location>
        <begin position="447"/>
        <end position="528"/>
    </location>
</feature>
<evidence type="ECO:0000259" key="6">
    <source>
        <dbReference type="Pfam" id="PF08392"/>
    </source>
</evidence>
<keyword evidence="9" id="KW-1185">Reference proteome</keyword>
<dbReference type="UniPathway" id="UPA00094"/>
<evidence type="ECO:0000256" key="4">
    <source>
        <dbReference type="PIRNR" id="PIRNR036417"/>
    </source>
</evidence>
<dbReference type="Pfam" id="PF08541">
    <property type="entry name" value="ACP_syn_III_C"/>
    <property type="match status" value="1"/>
</dbReference>
<dbReference type="Pfam" id="PF08392">
    <property type="entry name" value="FAE1_CUT1_RppA"/>
    <property type="match status" value="2"/>
</dbReference>
<evidence type="ECO:0000256" key="1">
    <source>
        <dbReference type="ARBA" id="ARBA00005531"/>
    </source>
</evidence>
<sequence>MLDRGLTGYGAYAESPSFSVRVRRRMSDFLSSVNLEYVNLGYRYLTRREFYLLVATILVAMSGHDVPKRSSWTYGVTGGVALVVLSFVVVVLLHLELAPSSTYLIDFACYRPPKDLQIGRAEFVELVKESGNYDVAAIEFLKRVVENSGIGDESYMPRSLFRPAEKVNLSAQWPRAAPLCPFEAADGVCRSSLRSAKATLLREGRAEAALVMFGAVDDLIASTGIRPRDIKVLVVNCGVLNTTPSLSAMLINRYKLRQDVHSFNLGGMGCAGGVAAVGLARDLLGAHSGSLGLVVSTEIVSATWYRGNDLDMLLPNCFFRMGAAAVLLSSRRLDRWRSKYELKQVVRTHYGADDRSFKSVRMKEDSEGRQGLSVGRDLLDVGGEALRANINALVPPISERISFKCLLPWLPLARNKSNSNRKQESVSEENRGSDGNCKYVADLERAFDHVCVLAAGKRVLDEVQRELGLSEEYMEASRRTLERFGNTSSSSVWYELAYLEAQGRVARGDRVLQLSFGSGFKCGSVVWRALRGLGNPRRSPWFKG</sequence>
<dbReference type="InterPro" id="IPR016039">
    <property type="entry name" value="Thiolase-like"/>
</dbReference>
<organism evidence="8 9">
    <name type="scientific">Spirodela intermedia</name>
    <name type="common">Intermediate duckweed</name>
    <dbReference type="NCBI Taxonomy" id="51605"/>
    <lineage>
        <taxon>Eukaryota</taxon>
        <taxon>Viridiplantae</taxon>
        <taxon>Streptophyta</taxon>
        <taxon>Embryophyta</taxon>
        <taxon>Tracheophyta</taxon>
        <taxon>Spermatophyta</taxon>
        <taxon>Magnoliopsida</taxon>
        <taxon>Liliopsida</taxon>
        <taxon>Araceae</taxon>
        <taxon>Lemnoideae</taxon>
        <taxon>Spirodela</taxon>
    </lineage>
</organism>
<evidence type="ECO:0000256" key="5">
    <source>
        <dbReference type="SAM" id="Phobius"/>
    </source>
</evidence>
<dbReference type="GO" id="GO:0006633">
    <property type="term" value="P:fatty acid biosynthetic process"/>
    <property type="evidence" value="ECO:0007669"/>
    <property type="project" value="UniProtKB-UniPathway"/>
</dbReference>
<dbReference type="AlphaFoldDB" id="A0A7I8LJ51"/>
<dbReference type="GO" id="GO:0016747">
    <property type="term" value="F:acyltransferase activity, transferring groups other than amino-acyl groups"/>
    <property type="evidence" value="ECO:0007669"/>
    <property type="project" value="InterPro"/>
</dbReference>
<evidence type="ECO:0000256" key="2">
    <source>
        <dbReference type="ARBA" id="ARBA00022679"/>
    </source>
</evidence>
<dbReference type="SUPFAM" id="SSF53901">
    <property type="entry name" value="Thiolase-like"/>
    <property type="match status" value="2"/>
</dbReference>
<dbReference type="Gene3D" id="3.40.47.10">
    <property type="match status" value="1"/>
</dbReference>
<evidence type="ECO:0000313" key="8">
    <source>
        <dbReference type="EMBL" id="CAA7409244.1"/>
    </source>
</evidence>
<dbReference type="OrthoDB" id="329835at2759"/>
<reference evidence="8" key="1">
    <citation type="submission" date="2020-02" db="EMBL/GenBank/DDBJ databases">
        <authorList>
            <person name="Scholz U."/>
            <person name="Mascher M."/>
            <person name="Fiebig A."/>
        </authorList>
    </citation>
    <scope>NUCLEOTIDE SEQUENCE</scope>
</reference>
<keyword evidence="3 4" id="KW-0012">Acyltransferase</keyword>
<feature type="domain" description="FAE" evidence="6">
    <location>
        <begin position="193"/>
        <end position="404"/>
    </location>
</feature>
<dbReference type="Proteomes" id="UP000663760">
    <property type="component" value="Chromosome 16"/>
</dbReference>
<keyword evidence="2 4" id="KW-0808">Transferase</keyword>
<name>A0A7I8LJ51_SPIIN</name>